<reference evidence="1 2" key="1">
    <citation type="submission" date="2017-06" db="EMBL/GenBank/DDBJ databases">
        <title>Comparative genomic analysis of Ambrosia Fusariam Clade fungi.</title>
        <authorList>
            <person name="Stajich J.E."/>
            <person name="Carrillo J."/>
            <person name="Kijimoto T."/>
            <person name="Eskalen A."/>
            <person name="O'Donnell K."/>
            <person name="Kasson M."/>
        </authorList>
    </citation>
    <scope>NUCLEOTIDE SEQUENCE [LARGE SCALE GENOMIC DNA]</scope>
    <source>
        <strain evidence="1 2">NRRL62584</strain>
    </source>
</reference>
<accession>A0A428QWF2</accession>
<evidence type="ECO:0000313" key="2">
    <source>
        <dbReference type="Proteomes" id="UP000288168"/>
    </source>
</evidence>
<proteinExistence type="predicted"/>
<dbReference type="AlphaFoldDB" id="A0A428QWF2"/>
<protein>
    <submittedName>
        <fullName evidence="1">Uncharacterized protein</fullName>
    </submittedName>
</protein>
<dbReference type="OrthoDB" id="7464126at2759"/>
<name>A0A428QWF2_9HYPO</name>
<evidence type="ECO:0000313" key="1">
    <source>
        <dbReference type="EMBL" id="RSL69714.1"/>
    </source>
</evidence>
<sequence>MTAVEVNILSIVRAFDEVSSPIERLLRHANDKANGNERIQFILDTDFFYHVQAYIKTGIEFPDDERIFKMQGITVVSQHCKLFLDEGINPIIGFCQLPCTTLVLNSRIKAFSANALQDEVILKALMRSSATS</sequence>
<dbReference type="Proteomes" id="UP000288168">
    <property type="component" value="Unassembled WGS sequence"/>
</dbReference>
<comment type="caution">
    <text evidence="1">The sequence shown here is derived from an EMBL/GenBank/DDBJ whole genome shotgun (WGS) entry which is preliminary data.</text>
</comment>
<organism evidence="1 2">
    <name type="scientific">Fusarium duplospermum</name>
    <dbReference type="NCBI Taxonomy" id="1325734"/>
    <lineage>
        <taxon>Eukaryota</taxon>
        <taxon>Fungi</taxon>
        <taxon>Dikarya</taxon>
        <taxon>Ascomycota</taxon>
        <taxon>Pezizomycotina</taxon>
        <taxon>Sordariomycetes</taxon>
        <taxon>Hypocreomycetidae</taxon>
        <taxon>Hypocreales</taxon>
        <taxon>Nectriaceae</taxon>
        <taxon>Fusarium</taxon>
        <taxon>Fusarium solani species complex</taxon>
    </lineage>
</organism>
<dbReference type="EMBL" id="NKCI01000012">
    <property type="protein sequence ID" value="RSL69714.1"/>
    <property type="molecule type" value="Genomic_DNA"/>
</dbReference>
<keyword evidence="2" id="KW-1185">Reference proteome</keyword>
<gene>
    <name evidence="1" type="ORF">CEP54_002141</name>
</gene>